<dbReference type="RefSeq" id="WP_254181099.1">
    <property type="nucleotide sequence ID" value="NZ_JANARS010000003.1"/>
</dbReference>
<proteinExistence type="predicted"/>
<comment type="caution">
    <text evidence="2">The sequence shown here is derived from an EMBL/GenBank/DDBJ whole genome shotgun (WGS) entry which is preliminary data.</text>
</comment>
<reference evidence="2 3" key="1">
    <citation type="submission" date="2022-06" db="EMBL/GenBank/DDBJ databases">
        <authorList>
            <person name="So Y."/>
        </authorList>
    </citation>
    <scope>NUCLEOTIDE SEQUENCE [LARGE SCALE GENOMIC DNA]</scope>
    <source>
        <strain evidence="2 3">STR3</strain>
    </source>
</reference>
<feature type="region of interest" description="Disordered" evidence="1">
    <location>
        <begin position="37"/>
        <end position="62"/>
    </location>
</feature>
<gene>
    <name evidence="2" type="ORF">NCI01_08795</name>
</gene>
<sequence>MTEVLEIARTLRRRVRELTGEAKWDDYLAECSAVGEPPMSRRDFERRRDDEREHLPGSGRCC</sequence>
<protein>
    <submittedName>
        <fullName evidence="2">CstA-like transporter-associated (Seleno)protein</fullName>
    </submittedName>
</protein>
<name>A0ABT1KWZ8_9ACTN</name>
<organism evidence="2 3">
    <name type="scientific">Nocardioides pinisoli</name>
    <dbReference type="NCBI Taxonomy" id="2950279"/>
    <lineage>
        <taxon>Bacteria</taxon>
        <taxon>Bacillati</taxon>
        <taxon>Actinomycetota</taxon>
        <taxon>Actinomycetes</taxon>
        <taxon>Propionibacteriales</taxon>
        <taxon>Nocardioidaceae</taxon>
        <taxon>Nocardioides</taxon>
    </lineage>
</organism>
<keyword evidence="3" id="KW-1185">Reference proteome</keyword>
<evidence type="ECO:0000313" key="2">
    <source>
        <dbReference type="EMBL" id="MCP3421889.1"/>
    </source>
</evidence>
<dbReference type="Pfam" id="PF04328">
    <property type="entry name" value="Sel_put"/>
    <property type="match status" value="1"/>
</dbReference>
<evidence type="ECO:0000256" key="1">
    <source>
        <dbReference type="SAM" id="MobiDB-lite"/>
    </source>
</evidence>
<dbReference type="Proteomes" id="UP001204524">
    <property type="component" value="Unassembled WGS sequence"/>
</dbReference>
<dbReference type="EMBL" id="JANARS010000003">
    <property type="protein sequence ID" value="MCP3421889.1"/>
    <property type="molecule type" value="Genomic_DNA"/>
</dbReference>
<feature type="compositionally biased region" description="Basic and acidic residues" evidence="1">
    <location>
        <begin position="39"/>
        <end position="55"/>
    </location>
</feature>
<accession>A0ABT1KWZ8</accession>
<evidence type="ECO:0000313" key="3">
    <source>
        <dbReference type="Proteomes" id="UP001204524"/>
    </source>
</evidence>
<dbReference type="InterPro" id="IPR007423">
    <property type="entry name" value="Sel_put"/>
</dbReference>